<dbReference type="PROSITE" id="PS50110">
    <property type="entry name" value="RESPONSE_REGULATORY"/>
    <property type="match status" value="2"/>
</dbReference>
<reference evidence="5 6" key="1">
    <citation type="submission" date="2019-03" db="EMBL/GenBank/DDBJ databases">
        <title>Genomic Encyclopedia of Type Strains, Phase IV (KMG-IV): sequencing the most valuable type-strain genomes for metagenomic binning, comparative biology and taxonomic classification.</title>
        <authorList>
            <person name="Goeker M."/>
        </authorList>
    </citation>
    <scope>NUCLEOTIDE SEQUENCE [LARGE SCALE GENOMIC DNA]</scope>
    <source>
        <strain evidence="5 6">DSM 13587</strain>
    </source>
</reference>
<gene>
    <name evidence="5" type="ORF">EDC35_107120</name>
</gene>
<dbReference type="OrthoDB" id="9812260at2"/>
<dbReference type="AlphaFoldDB" id="A0A4V2V142"/>
<dbReference type="GO" id="GO:0000160">
    <property type="term" value="P:phosphorelay signal transduction system"/>
    <property type="evidence" value="ECO:0007669"/>
    <property type="project" value="InterPro"/>
</dbReference>
<dbReference type="PANTHER" id="PTHR44591">
    <property type="entry name" value="STRESS RESPONSE REGULATOR PROTEIN 1"/>
    <property type="match status" value="1"/>
</dbReference>
<dbReference type="PANTHER" id="PTHR44591:SF3">
    <property type="entry name" value="RESPONSE REGULATORY DOMAIN-CONTAINING PROTEIN"/>
    <property type="match status" value="1"/>
</dbReference>
<evidence type="ECO:0000313" key="5">
    <source>
        <dbReference type="EMBL" id="TCT19792.1"/>
    </source>
</evidence>
<protein>
    <submittedName>
        <fullName evidence="5">Response regulator receiver domain-containing protein</fullName>
    </submittedName>
</protein>
<dbReference type="PROSITE" id="PS50883">
    <property type="entry name" value="EAL"/>
    <property type="match status" value="1"/>
</dbReference>
<evidence type="ECO:0000256" key="1">
    <source>
        <dbReference type="ARBA" id="ARBA00022553"/>
    </source>
</evidence>
<dbReference type="InterPro" id="IPR050595">
    <property type="entry name" value="Bact_response_regulator"/>
</dbReference>
<feature type="domain" description="Response regulatory" evidence="3">
    <location>
        <begin position="14"/>
        <end position="131"/>
    </location>
</feature>
<feature type="domain" description="EAL" evidence="4">
    <location>
        <begin position="434"/>
        <end position="682"/>
    </location>
</feature>
<feature type="domain" description="Response regulatory" evidence="3">
    <location>
        <begin position="140"/>
        <end position="256"/>
    </location>
</feature>
<feature type="modified residue" description="4-aspartylphosphate" evidence="2">
    <location>
        <position position="189"/>
    </location>
</feature>
<dbReference type="InterPro" id="IPR001633">
    <property type="entry name" value="EAL_dom"/>
</dbReference>
<keyword evidence="1 2" id="KW-0597">Phosphoprotein</keyword>
<accession>A0A4V2V142</accession>
<dbReference type="Pfam" id="PF00072">
    <property type="entry name" value="Response_reg"/>
    <property type="match status" value="1"/>
</dbReference>
<evidence type="ECO:0000259" key="4">
    <source>
        <dbReference type="PROSITE" id="PS50883"/>
    </source>
</evidence>
<dbReference type="InterPro" id="IPR001789">
    <property type="entry name" value="Sig_transdc_resp-reg_receiver"/>
</dbReference>
<dbReference type="RefSeq" id="WP_132977834.1">
    <property type="nucleotide sequence ID" value="NZ_SMAO01000007.1"/>
</dbReference>
<dbReference type="SMART" id="SM00448">
    <property type="entry name" value="REC"/>
    <property type="match status" value="2"/>
</dbReference>
<dbReference type="Proteomes" id="UP000295717">
    <property type="component" value="Unassembled WGS sequence"/>
</dbReference>
<dbReference type="CDD" id="cd17546">
    <property type="entry name" value="REC_hyHK_CKI1_RcsC-like"/>
    <property type="match status" value="1"/>
</dbReference>
<keyword evidence="6" id="KW-1185">Reference proteome</keyword>
<proteinExistence type="predicted"/>
<dbReference type="SUPFAM" id="SSF141868">
    <property type="entry name" value="EAL domain-like"/>
    <property type="match status" value="1"/>
</dbReference>
<dbReference type="Pfam" id="PF00563">
    <property type="entry name" value="EAL"/>
    <property type="match status" value="1"/>
</dbReference>
<dbReference type="CDD" id="cd01948">
    <property type="entry name" value="EAL"/>
    <property type="match status" value="1"/>
</dbReference>
<organism evidence="5 6">
    <name type="scientific">Thiobaca trueperi</name>
    <dbReference type="NCBI Taxonomy" id="127458"/>
    <lineage>
        <taxon>Bacteria</taxon>
        <taxon>Pseudomonadati</taxon>
        <taxon>Pseudomonadota</taxon>
        <taxon>Gammaproteobacteria</taxon>
        <taxon>Chromatiales</taxon>
        <taxon>Chromatiaceae</taxon>
        <taxon>Thiobaca</taxon>
    </lineage>
</organism>
<dbReference type="Gene3D" id="3.40.50.2300">
    <property type="match status" value="2"/>
</dbReference>
<comment type="caution">
    <text evidence="5">The sequence shown here is derived from an EMBL/GenBank/DDBJ whole genome shotgun (WGS) entry which is preliminary data.</text>
</comment>
<feature type="modified residue" description="4-aspartylphosphate" evidence="2">
    <location>
        <position position="63"/>
    </location>
</feature>
<dbReference type="SUPFAM" id="SSF52172">
    <property type="entry name" value="CheY-like"/>
    <property type="match status" value="2"/>
</dbReference>
<dbReference type="SMART" id="SM00052">
    <property type="entry name" value="EAL"/>
    <property type="match status" value="1"/>
</dbReference>
<dbReference type="InterPro" id="IPR011006">
    <property type="entry name" value="CheY-like_superfamily"/>
</dbReference>
<name>A0A4V2V142_9GAMM</name>
<evidence type="ECO:0000256" key="2">
    <source>
        <dbReference type="PROSITE-ProRule" id="PRU00169"/>
    </source>
</evidence>
<dbReference type="Gene3D" id="3.20.20.450">
    <property type="entry name" value="EAL domain"/>
    <property type="match status" value="1"/>
</dbReference>
<evidence type="ECO:0000313" key="6">
    <source>
        <dbReference type="Proteomes" id="UP000295717"/>
    </source>
</evidence>
<sequence length="688" mass="74765">MTNPPRHETDRSGVILFLTSDAKAAADLEAALTPHGLQLATFADPITAMARFTTEAPALLLFDTRLLSDPADVGALTTCFATDLRSPPPLVVLAHQEDIRLRLAAMRAGAALYLPASHEFDELAERLAHVLGVPRQASDRVLVVDDQPVAALFASRVLQGAGILVERVCNPLEVMQALDRFNPDLVLMDLHMPGASGIELTGIIREQDRFADLPIIFLSGELDPEQQMAALRIGGDDFLAKPVAPDRLVEAVRQRLQRSRERMRRLRGPGTIDGLTRLATRDRLLQRLDRLIGQIPAGRLGAEGRNPSAQRALIYLELQGSQEALERLAAEVAARVSEDDLAARVGERAVAILMRREHNLALAEAAQTLTYEVGRALDETAAGVALGAGWYPLVGGCNDSVTLLSRAGRAARWSLRQGERRIEHSAREERGADEATHESAIREAIQADQLQLLFEPMVALTGIQGERYEMTPRLRLGDGELLPPADFAPIAARTGLAARLDRWLLSAGLDVLKSCLDAGRPVQICIHQSLTGAADEDWAAWVRDQINTRNLIRLRPVVQFEVAEADACLDLAMARAGQLGRLGIRLCLNGLDFSQRSPRVLHALPSAFVRIARRVVQGPEAESIAWLVQSAKACGNRVIATGVDGPESIARLYAAGVELIQGAYVQPPTAQMDFDFAGAEGSDRNRAF</sequence>
<evidence type="ECO:0000259" key="3">
    <source>
        <dbReference type="PROSITE" id="PS50110"/>
    </source>
</evidence>
<dbReference type="EMBL" id="SMAO01000007">
    <property type="protein sequence ID" value="TCT19792.1"/>
    <property type="molecule type" value="Genomic_DNA"/>
</dbReference>
<dbReference type="InterPro" id="IPR035919">
    <property type="entry name" value="EAL_sf"/>
</dbReference>